<dbReference type="OrthoDB" id="10354535at2759"/>
<accession>A0A8X6LQB9</accession>
<sequence>MEATLDGYAFPLAREESAREHEVMVRQASRSFTISFESNTATKEYEHYGGCFSKLSSNLEMVKDPKESAYLSEDFTEEP</sequence>
<name>A0A8X6LQB9_TRICU</name>
<evidence type="ECO:0000313" key="1">
    <source>
        <dbReference type="EMBL" id="GFR18160.1"/>
    </source>
</evidence>
<protein>
    <submittedName>
        <fullName evidence="1">Uncharacterized protein</fullName>
    </submittedName>
</protein>
<proteinExistence type="predicted"/>
<organism evidence="1 2">
    <name type="scientific">Trichonephila clavata</name>
    <name type="common">Joro spider</name>
    <name type="synonym">Nephila clavata</name>
    <dbReference type="NCBI Taxonomy" id="2740835"/>
    <lineage>
        <taxon>Eukaryota</taxon>
        <taxon>Metazoa</taxon>
        <taxon>Ecdysozoa</taxon>
        <taxon>Arthropoda</taxon>
        <taxon>Chelicerata</taxon>
        <taxon>Arachnida</taxon>
        <taxon>Araneae</taxon>
        <taxon>Araneomorphae</taxon>
        <taxon>Entelegynae</taxon>
        <taxon>Araneoidea</taxon>
        <taxon>Nephilidae</taxon>
        <taxon>Trichonephila</taxon>
    </lineage>
</organism>
<dbReference type="AlphaFoldDB" id="A0A8X6LQB9"/>
<keyword evidence="2" id="KW-1185">Reference proteome</keyword>
<dbReference type="EMBL" id="BMAO01017753">
    <property type="protein sequence ID" value="GFR18160.1"/>
    <property type="molecule type" value="Genomic_DNA"/>
</dbReference>
<comment type="caution">
    <text evidence="1">The sequence shown here is derived from an EMBL/GenBank/DDBJ whole genome shotgun (WGS) entry which is preliminary data.</text>
</comment>
<evidence type="ECO:0000313" key="2">
    <source>
        <dbReference type="Proteomes" id="UP000887116"/>
    </source>
</evidence>
<reference evidence="1" key="1">
    <citation type="submission" date="2020-07" db="EMBL/GenBank/DDBJ databases">
        <title>Multicomponent nature underlies the extraordinary mechanical properties of spider dragline silk.</title>
        <authorList>
            <person name="Kono N."/>
            <person name="Nakamura H."/>
            <person name="Mori M."/>
            <person name="Yoshida Y."/>
            <person name="Ohtoshi R."/>
            <person name="Malay A.D."/>
            <person name="Moran D.A.P."/>
            <person name="Tomita M."/>
            <person name="Numata K."/>
            <person name="Arakawa K."/>
        </authorList>
    </citation>
    <scope>NUCLEOTIDE SEQUENCE</scope>
</reference>
<gene>
    <name evidence="1" type="ORF">TNCT_233811</name>
</gene>
<dbReference type="Proteomes" id="UP000887116">
    <property type="component" value="Unassembled WGS sequence"/>
</dbReference>